<dbReference type="InParanoid" id="A0A0D2VP21"/>
<dbReference type="GO" id="GO:0070840">
    <property type="term" value="F:dynein complex binding"/>
    <property type="evidence" value="ECO:0007669"/>
    <property type="project" value="TreeGrafter"/>
</dbReference>
<feature type="coiled-coil region" evidence="1">
    <location>
        <begin position="513"/>
        <end position="670"/>
    </location>
</feature>
<dbReference type="InterPro" id="IPR043513">
    <property type="entry name" value="Cenp-F"/>
</dbReference>
<dbReference type="Gene3D" id="1.10.287.2610">
    <property type="match status" value="1"/>
</dbReference>
<accession>A0A0D2VP21</accession>
<feature type="region of interest" description="Disordered" evidence="2">
    <location>
        <begin position="244"/>
        <end position="264"/>
    </location>
</feature>
<feature type="compositionally biased region" description="Low complexity" evidence="2">
    <location>
        <begin position="2050"/>
        <end position="2063"/>
    </location>
</feature>
<feature type="coiled-coil region" evidence="1">
    <location>
        <begin position="1560"/>
        <end position="1738"/>
    </location>
</feature>
<dbReference type="eggNOG" id="ENOG502QVMD">
    <property type="taxonomic scope" value="Eukaryota"/>
</dbReference>
<dbReference type="EMBL" id="KE346363">
    <property type="protein sequence ID" value="KJE92117.1"/>
    <property type="molecule type" value="Genomic_DNA"/>
</dbReference>
<feature type="region of interest" description="Disordered" evidence="2">
    <location>
        <begin position="2050"/>
        <end position="2111"/>
    </location>
</feature>
<dbReference type="RefSeq" id="XP_004363979.1">
    <property type="nucleotide sequence ID" value="XM_004363922.2"/>
</dbReference>
<dbReference type="PANTHER" id="PTHR18874:SF10">
    <property type="entry name" value="CENTROMERE PROTEIN F"/>
    <property type="match status" value="1"/>
</dbReference>
<keyword evidence="4" id="KW-1185">Reference proteome</keyword>
<organism evidence="3 4">
    <name type="scientific">Capsaspora owczarzaki (strain ATCC 30864)</name>
    <dbReference type="NCBI Taxonomy" id="595528"/>
    <lineage>
        <taxon>Eukaryota</taxon>
        <taxon>Filasterea</taxon>
        <taxon>Capsaspora</taxon>
    </lineage>
</organism>
<feature type="coiled-coil region" evidence="1">
    <location>
        <begin position="1223"/>
        <end position="1355"/>
    </location>
</feature>
<feature type="region of interest" description="Disordered" evidence="2">
    <location>
        <begin position="1787"/>
        <end position="1810"/>
    </location>
</feature>
<gene>
    <name evidence="3" type="ORF">CAOG_003140</name>
</gene>
<dbReference type="GO" id="GO:0051310">
    <property type="term" value="P:metaphase chromosome alignment"/>
    <property type="evidence" value="ECO:0007669"/>
    <property type="project" value="TreeGrafter"/>
</dbReference>
<dbReference type="GO" id="GO:0000922">
    <property type="term" value="C:spindle pole"/>
    <property type="evidence" value="ECO:0007669"/>
    <property type="project" value="TreeGrafter"/>
</dbReference>
<keyword evidence="1" id="KW-0175">Coiled coil</keyword>
<evidence type="ECO:0000313" key="4">
    <source>
        <dbReference type="Proteomes" id="UP000008743"/>
    </source>
</evidence>
<dbReference type="Proteomes" id="UP000008743">
    <property type="component" value="Unassembled WGS sequence"/>
</dbReference>
<feature type="region of interest" description="Disordered" evidence="2">
    <location>
        <begin position="2248"/>
        <end position="2272"/>
    </location>
</feature>
<dbReference type="PANTHER" id="PTHR18874">
    <property type="entry name" value="CMF/LEK/CENP CELL DIVISION-RELATED"/>
    <property type="match status" value="1"/>
</dbReference>
<dbReference type="GO" id="GO:0000775">
    <property type="term" value="C:chromosome, centromeric region"/>
    <property type="evidence" value="ECO:0007669"/>
    <property type="project" value="InterPro"/>
</dbReference>
<feature type="coiled-coil region" evidence="1">
    <location>
        <begin position="333"/>
        <end position="395"/>
    </location>
</feature>
<dbReference type="STRING" id="595528.A0A0D2VP21"/>
<dbReference type="GO" id="GO:0000278">
    <property type="term" value="P:mitotic cell cycle"/>
    <property type="evidence" value="ECO:0007669"/>
    <property type="project" value="TreeGrafter"/>
</dbReference>
<protein>
    <submittedName>
        <fullName evidence="3">Uncharacterized protein</fullName>
    </submittedName>
</protein>
<reference evidence="4" key="1">
    <citation type="submission" date="2011-02" db="EMBL/GenBank/DDBJ databases">
        <title>The Genome Sequence of Capsaspora owczarzaki ATCC 30864.</title>
        <authorList>
            <person name="Russ C."/>
            <person name="Cuomo C."/>
            <person name="Burger G."/>
            <person name="Gray M.W."/>
            <person name="Holland P.W.H."/>
            <person name="King N."/>
            <person name="Lang F.B.F."/>
            <person name="Roger A.J."/>
            <person name="Ruiz-Trillo I."/>
            <person name="Young S.K."/>
            <person name="Zeng Q."/>
            <person name="Gargeya S."/>
            <person name="Alvarado L."/>
            <person name="Berlin A."/>
            <person name="Chapman S.B."/>
            <person name="Chen Z."/>
            <person name="Freedman E."/>
            <person name="Gellesch M."/>
            <person name="Goldberg J."/>
            <person name="Griggs A."/>
            <person name="Gujja S."/>
            <person name="Heilman E."/>
            <person name="Heiman D."/>
            <person name="Howarth C."/>
            <person name="Mehta T."/>
            <person name="Neiman D."/>
            <person name="Pearson M."/>
            <person name="Roberts A."/>
            <person name="Saif S."/>
            <person name="Shea T."/>
            <person name="Shenoy N."/>
            <person name="Sisk P."/>
            <person name="Stolte C."/>
            <person name="Sykes S."/>
            <person name="White J."/>
            <person name="Yandava C."/>
            <person name="Haas B."/>
            <person name="Nusbaum C."/>
            <person name="Birren B."/>
        </authorList>
    </citation>
    <scope>NUCLEOTIDE SEQUENCE</scope>
    <source>
        <strain evidence="4">ATCC 30864</strain>
    </source>
</reference>
<dbReference type="GO" id="GO:0008017">
    <property type="term" value="F:microtubule binding"/>
    <property type="evidence" value="ECO:0007669"/>
    <property type="project" value="InterPro"/>
</dbReference>
<dbReference type="OMA" id="DFNVKVM"/>
<dbReference type="OrthoDB" id="10255522at2759"/>
<feature type="coiled-coil region" evidence="1">
    <location>
        <begin position="1454"/>
        <end position="1485"/>
    </location>
</feature>
<feature type="coiled-coil region" evidence="1">
    <location>
        <begin position="425"/>
        <end position="477"/>
    </location>
</feature>
<evidence type="ECO:0000313" key="3">
    <source>
        <dbReference type="EMBL" id="KJE92117.1"/>
    </source>
</evidence>
<dbReference type="GO" id="GO:0005634">
    <property type="term" value="C:nucleus"/>
    <property type="evidence" value="ECO:0007669"/>
    <property type="project" value="TreeGrafter"/>
</dbReference>
<name>A0A0D2VP21_CAPO3</name>
<dbReference type="PhylomeDB" id="A0A0D2VP21"/>
<feature type="compositionally biased region" description="Polar residues" evidence="2">
    <location>
        <begin position="1791"/>
        <end position="1807"/>
    </location>
</feature>
<feature type="compositionally biased region" description="Basic and acidic residues" evidence="2">
    <location>
        <begin position="252"/>
        <end position="264"/>
    </location>
</feature>
<dbReference type="GO" id="GO:0010389">
    <property type="term" value="P:regulation of G2/M transition of mitotic cell cycle"/>
    <property type="evidence" value="ECO:0007669"/>
    <property type="project" value="TreeGrafter"/>
</dbReference>
<feature type="compositionally biased region" description="Low complexity" evidence="2">
    <location>
        <begin position="2248"/>
        <end position="2257"/>
    </location>
</feature>
<feature type="coiled-coil region" evidence="1">
    <location>
        <begin position="966"/>
        <end position="1000"/>
    </location>
</feature>
<evidence type="ECO:0000256" key="1">
    <source>
        <dbReference type="SAM" id="Coils"/>
    </source>
</evidence>
<evidence type="ECO:0000256" key="2">
    <source>
        <dbReference type="SAM" id="MobiDB-lite"/>
    </source>
</evidence>
<proteinExistence type="predicted"/>
<feature type="coiled-coil region" evidence="1">
    <location>
        <begin position="745"/>
        <end position="902"/>
    </location>
</feature>
<sequence length="2361" mass="255380">MSWLAEEWKSGLSAKVLTKIEEIEQQVQRLTRDNGQKQLHIETTEASLEKARSAEANATKNYTTIQRELTRISDERNRLDTSNKKLEAEAGSRTQQLQVLEAQVAKAKERTDADAVQVSRLNADISLLRENLEKSRREASDKSADLARVLELNTNLNALVAQHQSTIREADSTRGRLETQLLTLEKQLDTMRQQTTAGGLTMADVQSKLESTRLAAEDARAQLLKSRGEADGRNQELTNAVEKLRGQLVASENERENARAETERMRLSLENMQSARNSSASQLQQLESQHEARLAVIAQEFDKERSASATSAAALGQQLRESEQQLALRTKEVSTLAAQLQETTARVSELEHEMTTHNATSSGDSAALAELREQLHVAQRQADAASAQVAKLEGDLAVQAGLVTRAQHAASEAESIAAGEQAKALADLTAKYQAASAAVEQVKSKAAAESHELSTTNASLCNRLEAVQQEFAALQAAHTAQSAKLDSVAHSHAVKEQRMAETMTKLTETEQQVATLQTLLEKSSVRVAELEQQVSSNATDATNRGATVSQLNARVASLEEECSRVRQTATQESGVFIARAEELEMELISVKQTLAQTTEALASKESRLASTKSELQAVSDQRATIASNLELLQMDVDDKDAMLHQQEVKLSNLSEECARLHAQVAALDDAKENLTNGASNRVNALQEELGVCRARLLEVEGQLSATSQSSQGKSDRLASLERAQAALDQQHAEAVSRLETVSFEAEELRQTVTNMTADLDRARTSSARLNEQLNAKEEAFMSLQTQTNKLQTELHDARETLSSADKRQAAAHDEALDKQARLESLCNKVAELEEELQKNGIAAEKRVAELSANAQRAQGSAESAELSMQEMQAQVSAKNAQIQQLSDELESCEGRLRELVSQHTQLVEVHAQTQDDLASKATQLSNAVTLSKTQTEQNDSLNGLIAQVRSDAAKAGDEKTLVEVAFAELTRKHQTTSDKLEQTESKLLDTRAMLQAAETKIESLSALAASGTTDLTTKLQETRDQLATCQHSLDAERTRVSKLQHTLDKLTEEDNLLMQNFKATTKQLETSDAAWKAEKAALSEKLDLAEQNVLGRERVLAEVRAKLAETSSLHERAVAGMEILQLDMDDAAAEVASTNQQMDFLNQRMKGMTRDLQQSREEAASLTATKNTLVSELEKSAISMADLQAQLGRANLTCEQRQTAIDMLKDQCKALDAKLSGHMNDAEHAMSSSSAQVESLQAELKQCTFKLEATSQQAEERALLVSRLQEQNSALDCKLQGAIGNVERLEASLADCQAELTDATHNVSVTLAAKNHLDQEYASTRASLKAAETKLAEFEALTEQQEADLANAKADLTDRQLRLDNTAQAVADLRASVNQLHVQVSERDQALVDCEKRFGNQLRFVQEELDTAREQLARRHSDGLERSERVVTLMSELEQSQAKSGVLQTEISSLKQAAEINRRALTEMEQTLAETEESCVDLKDQVHHLSIKQTSLQLERDQLAADVARVHQHYQSEQATGERASEKALEAASLTTTAMLQIETVLKTTQGQLAVFESDLQIAAEQVDVYRTRVAALESEVERRATDLTAKDAELQAALTALEAKNSELAVEQQNAEGDVRSSQLQQEADRVCREKLEAEVDNLRAKLAAAETENQSLSNDLASLQRDMDVEKHTMSDWEATLKETTSERDSLQDQLATNLRVREELEQQIRSLDLKVAELADDAASALEQHAALSQEHDKVISERQAAQADALKLAEAAAANQKRHDATTTALAEARTMITELQAAVESSGKSSSEATGELQQQLTEALKQAEASDRRAIASSAESKLLEESVAQLREELEQTSQLCKDVEAQLADTTKQNTANIQALSAKLAAVESNLSIALADKAKLESRVIQLQEVEQGSSAELAELQQLLATAQAEATTQQESLEKALREHRAVVAKLEVDMEESVATAQRALDRADESDARMETMQSDLAKHQDLLADERTKIEQLTLALKEVNAEKSSLESRVTDATAASDKLQEQLKAVLHERDELELRVARLSAEAAAASAELSSRVSSASSVSPTSSNKRPSSEMLKEQEESDVDSMQISNDDGSEVAAEPTAQSTPVASKRVRISDEVAVEAPATNNASSPILARSSALVEMRASGVAARASGVAARASGVATRASGVPARESGAGPVQAPGSGVVKSITRPLTRASDRARLQRPLITSGLATAPAAHTTGGAARISTLTNRSAISGGALRVAANAAPTASPAPAARVRPTLASSDSTSSSSAAAAATTASAVPRPLLSRTTAPAAVAASAAPANENVTRSTSAAATAIPSASVFASKRIMTRASPARQVAKPANTNAVLPDNCAFFDLA</sequence>
<feature type="coiled-coil region" evidence="1">
    <location>
        <begin position="1121"/>
        <end position="1176"/>
    </location>
</feature>